<proteinExistence type="predicted"/>
<keyword evidence="1" id="KW-1133">Transmembrane helix</keyword>
<dbReference type="OrthoDB" id="5402816at2759"/>
<accession>A0A165K4F7</accession>
<evidence type="ECO:0000313" key="2">
    <source>
        <dbReference type="EMBL" id="KZF26971.1"/>
    </source>
</evidence>
<evidence type="ECO:0000313" key="3">
    <source>
        <dbReference type="Proteomes" id="UP000076632"/>
    </source>
</evidence>
<dbReference type="InParanoid" id="A0A165K4F7"/>
<organism evidence="2 3">
    <name type="scientific">Xylona heveae (strain CBS 132557 / TC161)</name>
    <dbReference type="NCBI Taxonomy" id="1328760"/>
    <lineage>
        <taxon>Eukaryota</taxon>
        <taxon>Fungi</taxon>
        <taxon>Dikarya</taxon>
        <taxon>Ascomycota</taxon>
        <taxon>Pezizomycotina</taxon>
        <taxon>Xylonomycetes</taxon>
        <taxon>Xylonales</taxon>
        <taxon>Xylonaceae</taxon>
        <taxon>Xylona</taxon>
    </lineage>
</organism>
<feature type="transmembrane region" description="Helical" evidence="1">
    <location>
        <begin position="29"/>
        <end position="50"/>
    </location>
</feature>
<keyword evidence="3" id="KW-1185">Reference proteome</keyword>
<reference evidence="2 3" key="1">
    <citation type="journal article" date="2016" name="Fungal Biol.">
        <title>The genome of Xylona heveae provides a window into fungal endophytism.</title>
        <authorList>
            <person name="Gazis R."/>
            <person name="Kuo A."/>
            <person name="Riley R."/>
            <person name="LaButti K."/>
            <person name="Lipzen A."/>
            <person name="Lin J."/>
            <person name="Amirebrahimi M."/>
            <person name="Hesse C.N."/>
            <person name="Spatafora J.W."/>
            <person name="Henrissat B."/>
            <person name="Hainaut M."/>
            <person name="Grigoriev I.V."/>
            <person name="Hibbett D.S."/>
        </authorList>
    </citation>
    <scope>NUCLEOTIDE SEQUENCE [LARGE SCALE GENOMIC DNA]</scope>
    <source>
        <strain evidence="2 3">TC161</strain>
    </source>
</reference>
<sequence>MPALDHSLVVRDQFHQLFKRKNWAAHHPGVVLVFCIVFIVGAGVIGLVVYRKVLAARARRQARTKTGLMVLLAMVRPVYTSTTFAIHEL</sequence>
<evidence type="ECO:0000256" key="1">
    <source>
        <dbReference type="SAM" id="Phobius"/>
    </source>
</evidence>
<dbReference type="RefSeq" id="XP_018192526.1">
    <property type="nucleotide sequence ID" value="XM_018334679.1"/>
</dbReference>
<dbReference type="OMA" id="RRNTPHH"/>
<gene>
    <name evidence="2" type="ORF">L228DRAFT_265319</name>
</gene>
<dbReference type="GeneID" id="28899816"/>
<protein>
    <submittedName>
        <fullName evidence="2">Uncharacterized protein</fullName>
    </submittedName>
</protein>
<dbReference type="AlphaFoldDB" id="A0A165K4F7"/>
<keyword evidence="1" id="KW-0812">Transmembrane</keyword>
<name>A0A165K4F7_XYLHT</name>
<dbReference type="Proteomes" id="UP000076632">
    <property type="component" value="Unassembled WGS sequence"/>
</dbReference>
<keyword evidence="1" id="KW-0472">Membrane</keyword>
<dbReference type="EMBL" id="KV407454">
    <property type="protein sequence ID" value="KZF26971.1"/>
    <property type="molecule type" value="Genomic_DNA"/>
</dbReference>
<dbReference type="STRING" id="1328760.A0A165K4F7"/>